<keyword evidence="7 22" id="KW-0963">Cytoplasm</keyword>
<feature type="binding site" evidence="25">
    <location>
        <position position="345"/>
    </location>
    <ligand>
        <name>Mg(2+)</name>
        <dbReference type="ChEBI" id="CHEBI:18420"/>
        <label>1</label>
    </ligand>
</feature>
<feature type="binding site" evidence="24">
    <location>
        <begin position="247"/>
        <end position="254"/>
    </location>
    <ligand>
        <name>ATP</name>
        <dbReference type="ChEBI" id="CHEBI:30616"/>
    </ligand>
</feature>
<dbReference type="OrthoDB" id="9813261at2"/>
<dbReference type="AlphaFoldDB" id="A0A2Y9AY59"/>
<feature type="domain" description="ATP-grasp" evidence="28">
    <location>
        <begin position="169"/>
        <end position="378"/>
    </location>
</feature>
<dbReference type="SUPFAM" id="SSF52440">
    <property type="entry name" value="PreATP-grasp domain"/>
    <property type="match status" value="1"/>
</dbReference>
<comment type="pathway">
    <text evidence="4 22">Cell wall biogenesis; peptidoglycan biosynthesis.</text>
</comment>
<feature type="binding site" evidence="24">
    <location>
        <begin position="344"/>
        <end position="345"/>
    </location>
    <ligand>
        <name>ATP</name>
        <dbReference type="ChEBI" id="CHEBI:30616"/>
    </ligand>
</feature>
<evidence type="ECO:0000256" key="12">
    <source>
        <dbReference type="ARBA" id="ARBA00022842"/>
    </source>
</evidence>
<dbReference type="InterPro" id="IPR013815">
    <property type="entry name" value="ATP_grasp_subdomain_1"/>
</dbReference>
<evidence type="ECO:0000256" key="1">
    <source>
        <dbReference type="ARBA" id="ARBA00001936"/>
    </source>
</evidence>
<evidence type="ECO:0000256" key="26">
    <source>
        <dbReference type="PROSITE-ProRule" id="PRU00409"/>
    </source>
</evidence>
<dbReference type="RefSeq" id="WP_110853812.1">
    <property type="nucleotide sequence ID" value="NZ_QKLZ01000020.1"/>
</dbReference>
<dbReference type="HAMAP" id="MF_00047">
    <property type="entry name" value="Dala_Dala_lig"/>
    <property type="match status" value="1"/>
</dbReference>
<comment type="pathway">
    <text evidence="18">Glycan biosynthesis.</text>
</comment>
<dbReference type="PROSITE" id="PS50975">
    <property type="entry name" value="ATP_GRASP"/>
    <property type="match status" value="1"/>
</dbReference>
<comment type="subcellular location">
    <subcellularLocation>
        <location evidence="3 22">Cytoplasm</location>
    </subcellularLocation>
</comment>
<dbReference type="Gene3D" id="3.30.1490.20">
    <property type="entry name" value="ATP-grasp fold, A domain"/>
    <property type="match status" value="1"/>
</dbReference>
<feature type="binding site" evidence="24">
    <location>
        <begin position="217"/>
        <end position="218"/>
    </location>
    <ligand>
        <name>ATP</name>
        <dbReference type="ChEBI" id="CHEBI:30616"/>
    </ligand>
</feature>
<evidence type="ECO:0000256" key="15">
    <source>
        <dbReference type="ARBA" id="ARBA00023211"/>
    </source>
</evidence>
<comment type="similarity">
    <text evidence="5 22">Belongs to the D-alanine--D-alanine ligase family.</text>
</comment>
<comment type="cofactor">
    <cofactor evidence="1">
        <name>Mn(2+)</name>
        <dbReference type="ChEBI" id="CHEBI:29035"/>
    </cofactor>
</comment>
<feature type="binding site" evidence="25">
    <location>
        <position position="345"/>
    </location>
    <ligand>
        <name>Mg(2+)</name>
        <dbReference type="ChEBI" id="CHEBI:18420"/>
        <label>2</label>
    </ligand>
</feature>
<evidence type="ECO:0000256" key="22">
    <source>
        <dbReference type="HAMAP-Rule" id="MF_00047"/>
    </source>
</evidence>
<dbReference type="Gene3D" id="3.40.50.20">
    <property type="match status" value="1"/>
</dbReference>
<dbReference type="InterPro" id="IPR005905">
    <property type="entry name" value="D_ala_D_ala"/>
</dbReference>
<evidence type="ECO:0000256" key="7">
    <source>
        <dbReference type="ARBA" id="ARBA00022490"/>
    </source>
</evidence>
<evidence type="ECO:0000313" key="30">
    <source>
        <dbReference type="Proteomes" id="UP000250222"/>
    </source>
</evidence>
<evidence type="ECO:0000256" key="24">
    <source>
        <dbReference type="PIRSR" id="PIRSR039102-2"/>
    </source>
</evidence>
<dbReference type="InterPro" id="IPR011127">
    <property type="entry name" value="Dala_Dala_lig_N"/>
</dbReference>
<dbReference type="NCBIfam" id="NF002528">
    <property type="entry name" value="PRK01966.1-4"/>
    <property type="match status" value="1"/>
</dbReference>
<dbReference type="InterPro" id="IPR011095">
    <property type="entry name" value="Dala_Dala_lig_C"/>
</dbReference>
<feature type="active site" evidence="23">
    <location>
        <position position="356"/>
    </location>
</feature>
<dbReference type="PROSITE" id="PS00844">
    <property type="entry name" value="DALA_DALA_LIGASE_2"/>
    <property type="match status" value="1"/>
</dbReference>
<evidence type="ECO:0000256" key="16">
    <source>
        <dbReference type="ARBA" id="ARBA00023316"/>
    </source>
</evidence>
<evidence type="ECO:0000256" key="20">
    <source>
        <dbReference type="ARBA" id="ARBA00076288"/>
    </source>
</evidence>
<evidence type="ECO:0000256" key="4">
    <source>
        <dbReference type="ARBA" id="ARBA00004752"/>
    </source>
</evidence>
<evidence type="ECO:0000256" key="11">
    <source>
        <dbReference type="ARBA" id="ARBA00022840"/>
    </source>
</evidence>
<dbReference type="FunFam" id="3.30.1490.20:FF:000007">
    <property type="entry name" value="D-alanine--D-alanine ligase"/>
    <property type="match status" value="1"/>
</dbReference>
<dbReference type="PIRSF" id="PIRSF039102">
    <property type="entry name" value="Ddl/VanB"/>
    <property type="match status" value="1"/>
</dbReference>
<dbReference type="GO" id="GO:0008360">
    <property type="term" value="P:regulation of cell shape"/>
    <property type="evidence" value="ECO:0007669"/>
    <property type="project" value="UniProtKB-KW"/>
</dbReference>
<comment type="catalytic activity">
    <reaction evidence="17 22">
        <text>2 D-alanine + ATP = D-alanyl-D-alanine + ADP + phosphate + H(+)</text>
        <dbReference type="Rhea" id="RHEA:11224"/>
        <dbReference type="ChEBI" id="CHEBI:15378"/>
        <dbReference type="ChEBI" id="CHEBI:30616"/>
        <dbReference type="ChEBI" id="CHEBI:43474"/>
        <dbReference type="ChEBI" id="CHEBI:57416"/>
        <dbReference type="ChEBI" id="CHEBI:57822"/>
        <dbReference type="ChEBI" id="CHEBI:456216"/>
        <dbReference type="EC" id="6.3.2.4"/>
    </reaction>
</comment>
<dbReference type="GO" id="GO:0046872">
    <property type="term" value="F:metal ion binding"/>
    <property type="evidence" value="ECO:0007669"/>
    <property type="project" value="UniProtKB-KW"/>
</dbReference>
<evidence type="ECO:0000256" key="6">
    <source>
        <dbReference type="ARBA" id="ARBA00012216"/>
    </source>
</evidence>
<dbReference type="GO" id="GO:0005524">
    <property type="term" value="F:ATP binding"/>
    <property type="evidence" value="ECO:0007669"/>
    <property type="project" value="UniProtKB-UniRule"/>
</dbReference>
<evidence type="ECO:0000256" key="21">
    <source>
        <dbReference type="ARBA" id="ARBA00077154"/>
    </source>
</evidence>
<keyword evidence="9 25" id="KW-0479">Metal-binding</keyword>
<dbReference type="EC" id="6.3.2.4" evidence="6 22"/>
<keyword evidence="13 22" id="KW-0133">Cell shape</keyword>
<evidence type="ECO:0000256" key="27">
    <source>
        <dbReference type="SAM" id="MobiDB-lite"/>
    </source>
</evidence>
<evidence type="ECO:0000256" key="18">
    <source>
        <dbReference type="ARBA" id="ARBA00060592"/>
    </source>
</evidence>
<comment type="function">
    <text evidence="2 22">Cell wall formation.</text>
</comment>
<keyword evidence="12 25" id="KW-0460">Magnesium</keyword>
<evidence type="ECO:0000256" key="8">
    <source>
        <dbReference type="ARBA" id="ARBA00022598"/>
    </source>
</evidence>
<dbReference type="GO" id="GO:0005829">
    <property type="term" value="C:cytosol"/>
    <property type="evidence" value="ECO:0007669"/>
    <property type="project" value="TreeGrafter"/>
</dbReference>
<dbReference type="FunFam" id="3.30.470.20:FF:000008">
    <property type="entry name" value="D-alanine--D-alanine ligase"/>
    <property type="match status" value="1"/>
</dbReference>
<evidence type="ECO:0000256" key="25">
    <source>
        <dbReference type="PIRSR" id="PIRSR039102-3"/>
    </source>
</evidence>
<keyword evidence="30" id="KW-1185">Reference proteome</keyword>
<dbReference type="InterPro" id="IPR000291">
    <property type="entry name" value="D-Ala_lig_Van_CS"/>
</dbReference>
<evidence type="ECO:0000256" key="5">
    <source>
        <dbReference type="ARBA" id="ARBA00010871"/>
    </source>
</evidence>
<evidence type="ECO:0000256" key="3">
    <source>
        <dbReference type="ARBA" id="ARBA00004496"/>
    </source>
</evidence>
<feature type="binding site" evidence="24">
    <location>
        <begin position="209"/>
        <end position="211"/>
    </location>
    <ligand>
        <name>ATP</name>
        <dbReference type="ChEBI" id="CHEBI:30616"/>
    </ligand>
</feature>
<sequence>MSDSTQPAPPSPAASGAATGEARRTRVALVFGGRSGEHAISCATAAGVLRALDRERYDVLPIGITPSGQWVLAPDDPDALSLAGSDLPQVAAADGDVVLPMADVRRELTVTEAGEVPRSLGEVDVVFPVLHGPYGEDGTLQGLLEMAQLPYVGSGVLASAAGMDKHYMKVVLAGHGLPVGPYTVITPRQWRTDAKAAMDAVDSLGYPVFVKPARAGSSLGITKVDHRDDLVDAVAEAQRHDPKVVVEAALEGREIECAVLEGRGDDAPRTALPGEIVVDGHDFYDFEAKYLDAAHVQLSCPAELPQRVIDEVRTVAAQAFEALGCEGLARVDFFVTGSGRVTVNEVNTMPGFTPYSMYPLMWERSGVPYAELVDELVQLALERPVGLR</sequence>
<feature type="active site" evidence="23">
    <location>
        <position position="37"/>
    </location>
</feature>
<comment type="cofactor">
    <cofactor evidence="25">
        <name>Mg(2+)</name>
        <dbReference type="ChEBI" id="CHEBI:18420"/>
    </cofactor>
    <cofactor evidence="25">
        <name>Mn(2+)</name>
        <dbReference type="ChEBI" id="CHEBI:29035"/>
    </cofactor>
    <text evidence="25">Binds 2 magnesium or manganese ions per subunit.</text>
</comment>
<dbReference type="NCBIfam" id="NF002378">
    <property type="entry name" value="PRK01372.1"/>
    <property type="match status" value="1"/>
</dbReference>
<dbReference type="Pfam" id="PF01820">
    <property type="entry name" value="Dala_Dala_lig_N"/>
    <property type="match status" value="1"/>
</dbReference>
<dbReference type="InterPro" id="IPR011761">
    <property type="entry name" value="ATP-grasp"/>
</dbReference>
<feature type="binding site" evidence="25">
    <location>
        <position position="347"/>
    </location>
    <ligand>
        <name>Mg(2+)</name>
        <dbReference type="ChEBI" id="CHEBI:18420"/>
        <label>2</label>
    </ligand>
</feature>
<evidence type="ECO:0000256" key="19">
    <source>
        <dbReference type="ARBA" id="ARBA00068427"/>
    </source>
</evidence>
<evidence type="ECO:0000256" key="14">
    <source>
        <dbReference type="ARBA" id="ARBA00022984"/>
    </source>
</evidence>
<name>A0A2Y9AY59_9MICO</name>
<keyword evidence="8 22" id="KW-0436">Ligase</keyword>
<dbReference type="Proteomes" id="UP000250222">
    <property type="component" value="Unassembled WGS sequence"/>
</dbReference>
<dbReference type="PANTHER" id="PTHR23132">
    <property type="entry name" value="D-ALANINE--D-ALANINE LIGASE"/>
    <property type="match status" value="1"/>
</dbReference>
<keyword evidence="11 26" id="KW-0067">ATP-binding</keyword>
<dbReference type="Pfam" id="PF07478">
    <property type="entry name" value="Dala_Dala_lig_C"/>
    <property type="match status" value="1"/>
</dbReference>
<proteinExistence type="inferred from homology"/>
<gene>
    <name evidence="22" type="primary">ddl</name>
    <name evidence="29" type="ORF">SAMN05216184_1207</name>
</gene>
<evidence type="ECO:0000259" key="28">
    <source>
        <dbReference type="PROSITE" id="PS50975"/>
    </source>
</evidence>
<keyword evidence="14 22" id="KW-0573">Peptidoglycan synthesis</keyword>
<dbReference type="UniPathway" id="UPA00219"/>
<feature type="binding site" evidence="24">
    <location>
        <position position="165"/>
    </location>
    <ligand>
        <name>ATP</name>
        <dbReference type="ChEBI" id="CHEBI:30616"/>
    </ligand>
</feature>
<evidence type="ECO:0000256" key="23">
    <source>
        <dbReference type="PIRSR" id="PIRSR039102-1"/>
    </source>
</evidence>
<keyword evidence="15 25" id="KW-0464">Manganese</keyword>
<evidence type="ECO:0000313" key="29">
    <source>
        <dbReference type="EMBL" id="SSA47029.1"/>
    </source>
</evidence>
<dbReference type="NCBIfam" id="TIGR01205">
    <property type="entry name" value="D_ala_D_alaTIGR"/>
    <property type="match status" value="1"/>
</dbReference>
<dbReference type="Gene3D" id="3.30.470.20">
    <property type="entry name" value="ATP-grasp fold, B domain"/>
    <property type="match status" value="1"/>
</dbReference>
<evidence type="ECO:0000256" key="17">
    <source>
        <dbReference type="ARBA" id="ARBA00047614"/>
    </source>
</evidence>
<keyword evidence="10 24" id="KW-0547">Nucleotide-binding</keyword>
<dbReference type="PROSITE" id="PS00843">
    <property type="entry name" value="DALA_DALA_LIGASE_1"/>
    <property type="match status" value="1"/>
</dbReference>
<feature type="binding site" evidence="25">
    <location>
        <position position="332"/>
    </location>
    <ligand>
        <name>Mg(2+)</name>
        <dbReference type="ChEBI" id="CHEBI:18420"/>
        <label>1</label>
    </ligand>
</feature>
<feature type="region of interest" description="Disordered" evidence="27">
    <location>
        <begin position="1"/>
        <end position="20"/>
    </location>
</feature>
<keyword evidence="16 22" id="KW-0961">Cell wall biogenesis/degradation</keyword>
<dbReference type="PANTHER" id="PTHR23132:SF25">
    <property type="entry name" value="D-ALANINE--D-ALANINE LIGASE A"/>
    <property type="match status" value="1"/>
</dbReference>
<dbReference type="GO" id="GO:0071555">
    <property type="term" value="P:cell wall organization"/>
    <property type="evidence" value="ECO:0007669"/>
    <property type="project" value="UniProtKB-KW"/>
</dbReference>
<dbReference type="GO" id="GO:0008716">
    <property type="term" value="F:D-alanine-D-alanine ligase activity"/>
    <property type="evidence" value="ECO:0007669"/>
    <property type="project" value="UniProtKB-UniRule"/>
</dbReference>
<organism evidence="29 30">
    <name type="scientific">Georgenia satyanarayanai</name>
    <dbReference type="NCBI Taxonomy" id="860221"/>
    <lineage>
        <taxon>Bacteria</taxon>
        <taxon>Bacillati</taxon>
        <taxon>Actinomycetota</taxon>
        <taxon>Actinomycetes</taxon>
        <taxon>Micrococcales</taxon>
        <taxon>Bogoriellaceae</taxon>
        <taxon>Georgenia</taxon>
    </lineage>
</organism>
<evidence type="ECO:0000256" key="9">
    <source>
        <dbReference type="ARBA" id="ARBA00022723"/>
    </source>
</evidence>
<dbReference type="InterPro" id="IPR016185">
    <property type="entry name" value="PreATP-grasp_dom_sf"/>
</dbReference>
<dbReference type="EMBL" id="UETB01000020">
    <property type="protein sequence ID" value="SSA47029.1"/>
    <property type="molecule type" value="Genomic_DNA"/>
</dbReference>
<evidence type="ECO:0000256" key="2">
    <source>
        <dbReference type="ARBA" id="ARBA00003921"/>
    </source>
</evidence>
<dbReference type="SUPFAM" id="SSF56059">
    <property type="entry name" value="Glutathione synthetase ATP-binding domain-like"/>
    <property type="match status" value="1"/>
</dbReference>
<evidence type="ECO:0000256" key="13">
    <source>
        <dbReference type="ARBA" id="ARBA00022960"/>
    </source>
</evidence>
<reference evidence="29 30" key="1">
    <citation type="submission" date="2016-10" db="EMBL/GenBank/DDBJ databases">
        <authorList>
            <person name="Cai Z."/>
        </authorList>
    </citation>
    <scope>NUCLEOTIDE SEQUENCE [LARGE SCALE GENOMIC DNA]</scope>
    <source>
        <strain evidence="29 30">CGMCC 1.10826</strain>
    </source>
</reference>
<dbReference type="GO" id="GO:0009252">
    <property type="term" value="P:peptidoglycan biosynthetic process"/>
    <property type="evidence" value="ECO:0007669"/>
    <property type="project" value="UniProtKB-UniRule"/>
</dbReference>
<accession>A0A2Y9AY59</accession>
<feature type="active site" evidence="23">
    <location>
        <position position="217"/>
    </location>
</feature>
<evidence type="ECO:0000256" key="10">
    <source>
        <dbReference type="ARBA" id="ARBA00022741"/>
    </source>
</evidence>
<protein>
    <recommendedName>
        <fullName evidence="19 22">D-alanine--D-alanine ligase</fullName>
        <ecNumber evidence="6 22">6.3.2.4</ecNumber>
    </recommendedName>
    <alternativeName>
        <fullName evidence="21 22">D-Ala-D-Ala ligase</fullName>
    </alternativeName>
    <alternativeName>
        <fullName evidence="20 22">D-alanylalanine synthetase</fullName>
    </alternativeName>
</protein>